<keyword evidence="2" id="KW-1133">Transmembrane helix</keyword>
<dbReference type="Pfam" id="PF13188">
    <property type="entry name" value="PAS_8"/>
    <property type="match status" value="1"/>
</dbReference>
<dbReference type="PROSITE" id="PS50112">
    <property type="entry name" value="PAS"/>
    <property type="match status" value="1"/>
</dbReference>
<dbReference type="SMART" id="SM00091">
    <property type="entry name" value="PAS"/>
    <property type="match status" value="2"/>
</dbReference>
<dbReference type="InterPro" id="IPR001638">
    <property type="entry name" value="Solute-binding_3/MltF_N"/>
</dbReference>
<dbReference type="InterPro" id="IPR035965">
    <property type="entry name" value="PAS-like_dom_sf"/>
</dbReference>
<dbReference type="SMART" id="SM00062">
    <property type="entry name" value="PBPb"/>
    <property type="match status" value="1"/>
</dbReference>
<reference evidence="6 7" key="1">
    <citation type="submission" date="2019-03" db="EMBL/GenBank/DDBJ databases">
        <title>Draft Genome Sequence of Massilia arenosa sp. nov., a Novel Massilia Species Isolated from a Sandy-loam Maize Soil.</title>
        <authorList>
            <person name="Raths R."/>
            <person name="Peta V."/>
            <person name="Bucking H."/>
        </authorList>
    </citation>
    <scope>NUCLEOTIDE SEQUENCE [LARGE SCALE GENOMIC DNA]</scope>
    <source>
        <strain evidence="6 7">MC02</strain>
    </source>
</reference>
<evidence type="ECO:0000313" key="6">
    <source>
        <dbReference type="EMBL" id="TFW20161.1"/>
    </source>
</evidence>
<dbReference type="Pfam" id="PF08448">
    <property type="entry name" value="PAS_4"/>
    <property type="match status" value="1"/>
</dbReference>
<dbReference type="InterPro" id="IPR000700">
    <property type="entry name" value="PAS-assoc_C"/>
</dbReference>
<comment type="caution">
    <text evidence="6">The sequence shown here is derived from an EMBL/GenBank/DDBJ whole genome shotgun (WGS) entry which is preliminary data.</text>
</comment>
<dbReference type="SUPFAM" id="SSF55785">
    <property type="entry name" value="PYP-like sensor domain (PAS domain)"/>
    <property type="match status" value="2"/>
</dbReference>
<dbReference type="AlphaFoldDB" id="A0A4Y9SG19"/>
<feature type="domain" description="PAS" evidence="4">
    <location>
        <begin position="302"/>
        <end position="372"/>
    </location>
</feature>
<dbReference type="PANTHER" id="PTHR35936:SF19">
    <property type="entry name" value="AMINO-ACID-BINDING PROTEIN YXEM-RELATED"/>
    <property type="match status" value="1"/>
</dbReference>
<dbReference type="PANTHER" id="PTHR35936">
    <property type="entry name" value="MEMBRANE-BOUND LYTIC MUREIN TRANSGLYCOSYLASE F"/>
    <property type="match status" value="1"/>
</dbReference>
<dbReference type="OrthoDB" id="571173at2"/>
<keyword evidence="2" id="KW-0812">Transmembrane</keyword>
<feature type="chain" id="PRO_5021319165" evidence="3">
    <location>
        <begin position="31"/>
        <end position="492"/>
    </location>
</feature>
<feature type="non-terminal residue" evidence="6">
    <location>
        <position position="492"/>
    </location>
</feature>
<gene>
    <name evidence="6" type="ORF">E4L96_10720</name>
</gene>
<feature type="domain" description="PAC" evidence="5">
    <location>
        <begin position="374"/>
        <end position="427"/>
    </location>
</feature>
<proteinExistence type="predicted"/>
<dbReference type="EMBL" id="SPVF01000136">
    <property type="protein sequence ID" value="TFW20161.1"/>
    <property type="molecule type" value="Genomic_DNA"/>
</dbReference>
<protein>
    <submittedName>
        <fullName evidence="6">Transporter substrate-binding domain-containing protein</fullName>
    </submittedName>
</protein>
<feature type="signal peptide" evidence="3">
    <location>
        <begin position="1"/>
        <end position="30"/>
    </location>
</feature>
<dbReference type="Pfam" id="PF00497">
    <property type="entry name" value="SBP_bac_3"/>
    <property type="match status" value="1"/>
</dbReference>
<name>A0A4Y9SG19_9BURK</name>
<dbReference type="InterPro" id="IPR000014">
    <property type="entry name" value="PAS"/>
</dbReference>
<keyword evidence="2" id="KW-0472">Membrane</keyword>
<dbReference type="SUPFAM" id="SSF53850">
    <property type="entry name" value="Periplasmic binding protein-like II"/>
    <property type="match status" value="1"/>
</dbReference>
<keyword evidence="1 3" id="KW-0732">Signal</keyword>
<dbReference type="InterPro" id="IPR013656">
    <property type="entry name" value="PAS_4"/>
</dbReference>
<dbReference type="NCBIfam" id="TIGR00229">
    <property type="entry name" value="sensory_box"/>
    <property type="match status" value="1"/>
</dbReference>
<evidence type="ECO:0000256" key="2">
    <source>
        <dbReference type="SAM" id="Phobius"/>
    </source>
</evidence>
<dbReference type="PROSITE" id="PS50113">
    <property type="entry name" value="PAC"/>
    <property type="match status" value="1"/>
</dbReference>
<evidence type="ECO:0000259" key="5">
    <source>
        <dbReference type="PROSITE" id="PS50113"/>
    </source>
</evidence>
<sequence length="492" mass="54808">MKFNGMYRHRMELRTLLLSAGLCLSALAHGQDPRPVLRVGIYDNPPKVFLKANTPAGLFPELLDQMATANAWRLEYVPCDWRACLEMLHAGQLDLMPDVAYTDERAQLYQFHRQPVLLAWTQGYRAPGVTVHSVMDLQGKRIAVVDGSVQQSYFGHMAESFGLHVTILPVRSFQAALEAVAVGQAEVALVNNFYGDAYAWQFGLRDTPLLFHPTRLYFAARPGLDPAYLAAIDRWLVRAKADPESLYTTLLNRARRPATPAWVWPTVAVGAALLLLIALLAVLSSRILKRQVEHRTLQLRNSEERLGTILDSADSLIYIKDRHYRYQYVNAAMARFTGQPREAILGRTDAELAVPAQAEHFRMSDARVLEEGERTVTETVVRGPDGALRTYVSRKIPLRDANGFVYALCGISTEITEQRKAEASRKIATRMFESMVPIAITDADGLITEFNDAFHTLAGPTQAQAGLRVPALAAAPDGPDCWDEVLARLRAE</sequence>
<accession>A0A4Y9SG19</accession>
<dbReference type="CDD" id="cd00130">
    <property type="entry name" value="PAS"/>
    <property type="match status" value="1"/>
</dbReference>
<keyword evidence="7" id="KW-1185">Reference proteome</keyword>
<evidence type="ECO:0000256" key="3">
    <source>
        <dbReference type="SAM" id="SignalP"/>
    </source>
</evidence>
<organism evidence="6 7">
    <name type="scientific">Zemynaea arenosa</name>
    <dbReference type="NCBI Taxonomy" id="2561931"/>
    <lineage>
        <taxon>Bacteria</taxon>
        <taxon>Pseudomonadati</taxon>
        <taxon>Pseudomonadota</taxon>
        <taxon>Betaproteobacteria</taxon>
        <taxon>Burkholderiales</taxon>
        <taxon>Oxalobacteraceae</taxon>
        <taxon>Telluria group</taxon>
        <taxon>Zemynaea</taxon>
    </lineage>
</organism>
<evidence type="ECO:0000256" key="1">
    <source>
        <dbReference type="ARBA" id="ARBA00022729"/>
    </source>
</evidence>
<dbReference type="Gene3D" id="3.40.190.10">
    <property type="entry name" value="Periplasmic binding protein-like II"/>
    <property type="match status" value="2"/>
</dbReference>
<evidence type="ECO:0000313" key="7">
    <source>
        <dbReference type="Proteomes" id="UP000298438"/>
    </source>
</evidence>
<dbReference type="Proteomes" id="UP000298438">
    <property type="component" value="Unassembled WGS sequence"/>
</dbReference>
<evidence type="ECO:0000259" key="4">
    <source>
        <dbReference type="PROSITE" id="PS50112"/>
    </source>
</evidence>
<feature type="transmembrane region" description="Helical" evidence="2">
    <location>
        <begin position="262"/>
        <end position="283"/>
    </location>
</feature>
<dbReference type="Gene3D" id="3.30.450.20">
    <property type="entry name" value="PAS domain"/>
    <property type="match status" value="1"/>
</dbReference>